<organism evidence="2 3">
    <name type="scientific">Victivallis lenta</name>
    <dbReference type="NCBI Taxonomy" id="2606640"/>
    <lineage>
        <taxon>Bacteria</taxon>
        <taxon>Pseudomonadati</taxon>
        <taxon>Lentisphaerota</taxon>
        <taxon>Lentisphaeria</taxon>
        <taxon>Victivallales</taxon>
        <taxon>Victivallaceae</taxon>
        <taxon>Victivallis</taxon>
    </lineage>
</organism>
<keyword evidence="2" id="KW-0645">Protease</keyword>
<comment type="caution">
    <text evidence="2">The sequence shown here is derived from an EMBL/GenBank/DDBJ whole genome shotgun (WGS) entry which is preliminary data.</text>
</comment>
<dbReference type="GO" id="GO:0008233">
    <property type="term" value="F:peptidase activity"/>
    <property type="evidence" value="ECO:0007669"/>
    <property type="project" value="UniProtKB-KW"/>
</dbReference>
<evidence type="ECO:0000313" key="2">
    <source>
        <dbReference type="EMBL" id="MST98890.1"/>
    </source>
</evidence>
<dbReference type="PROSITE" id="PS51257">
    <property type="entry name" value="PROKAR_LIPOPROTEIN"/>
    <property type="match status" value="1"/>
</dbReference>
<dbReference type="SUPFAM" id="SSF50630">
    <property type="entry name" value="Acid proteases"/>
    <property type="match status" value="1"/>
</dbReference>
<dbReference type="GO" id="GO:0006508">
    <property type="term" value="P:proteolysis"/>
    <property type="evidence" value="ECO:0007669"/>
    <property type="project" value="UniProtKB-KW"/>
</dbReference>
<dbReference type="PANTHER" id="PTHR38037:SF2">
    <property type="entry name" value="ATP-DEPENDENT ZINC PROTEASE DOMAIN-CONTAINING PROTEIN-RELATED"/>
    <property type="match status" value="1"/>
</dbReference>
<name>A0A844G4X1_9BACT</name>
<proteinExistence type="predicted"/>
<dbReference type="InterPro" id="IPR008503">
    <property type="entry name" value="Asp_endopeptidase"/>
</dbReference>
<dbReference type="EMBL" id="VUNS01000025">
    <property type="protein sequence ID" value="MST98890.1"/>
    <property type="molecule type" value="Genomic_DNA"/>
</dbReference>
<dbReference type="Proteomes" id="UP000435649">
    <property type="component" value="Unassembled WGS sequence"/>
</dbReference>
<reference evidence="2 3" key="1">
    <citation type="submission" date="2019-08" db="EMBL/GenBank/DDBJ databases">
        <title>In-depth cultivation of the pig gut microbiome towards novel bacterial diversity and tailored functional studies.</title>
        <authorList>
            <person name="Wylensek D."/>
            <person name="Hitch T.C.A."/>
            <person name="Clavel T."/>
        </authorList>
    </citation>
    <scope>NUCLEOTIDE SEQUENCE [LARGE SCALE GENOMIC DNA]</scope>
    <source>
        <strain evidence="2 3">BBE-744-WT-12</strain>
    </source>
</reference>
<dbReference type="InterPro" id="IPR021109">
    <property type="entry name" value="Peptidase_aspartic_dom_sf"/>
</dbReference>
<evidence type="ECO:0000313" key="3">
    <source>
        <dbReference type="Proteomes" id="UP000435649"/>
    </source>
</evidence>
<sequence length="174" mass="19477">MRLVGTLLPCVVILGMAGCCRRAEMPEPPPPENKVVTDLPLGIIGETEVVYLPDFTVPFEARIDTGATTSSIDARDVRTFERDGRKWVSFRVFARSGGESKEYELPVARTVRIKQHGGESLERISVMLTFRMGHLTLEREFTLTDRSKFEYPVLVGRNIINGIAAVDPSRRNVL</sequence>
<keyword evidence="2" id="KW-0378">Hydrolase</keyword>
<protein>
    <submittedName>
        <fullName evidence="2">ATP-dependent Zn protease</fullName>
    </submittedName>
</protein>
<dbReference type="PANTHER" id="PTHR38037">
    <property type="entry name" value="ZN_PROTEASE DOMAIN-CONTAINING PROTEIN"/>
    <property type="match status" value="1"/>
</dbReference>
<accession>A0A844G4X1</accession>
<dbReference type="Pfam" id="PF05618">
    <property type="entry name" value="Zn_protease"/>
    <property type="match status" value="1"/>
</dbReference>
<keyword evidence="3" id="KW-1185">Reference proteome</keyword>
<dbReference type="Gene3D" id="2.40.70.10">
    <property type="entry name" value="Acid Proteases"/>
    <property type="match status" value="1"/>
</dbReference>
<gene>
    <name evidence="2" type="ORF">FYJ85_17785</name>
</gene>
<evidence type="ECO:0000259" key="1">
    <source>
        <dbReference type="Pfam" id="PF05618"/>
    </source>
</evidence>
<dbReference type="RefSeq" id="WP_106051481.1">
    <property type="nucleotide sequence ID" value="NZ_CALXOB010000001.1"/>
</dbReference>
<feature type="domain" description="Retropepsin-like aspartic endopeptidase" evidence="1">
    <location>
        <begin position="43"/>
        <end position="173"/>
    </location>
</feature>
<dbReference type="AlphaFoldDB" id="A0A844G4X1"/>